<dbReference type="Pfam" id="PF13166">
    <property type="entry name" value="AAA_13"/>
    <property type="match status" value="1"/>
</dbReference>
<comment type="caution">
    <text evidence="3">The sequence shown here is derived from an EMBL/GenBank/DDBJ whole genome shotgun (WGS) entry which is preliminary data.</text>
</comment>
<dbReference type="Proteomes" id="UP000229884">
    <property type="component" value="Unassembled WGS sequence"/>
</dbReference>
<dbReference type="Gene3D" id="3.40.50.300">
    <property type="entry name" value="P-loop containing nucleotide triphosphate hydrolases"/>
    <property type="match status" value="1"/>
</dbReference>
<evidence type="ECO:0000313" key="4">
    <source>
        <dbReference type="Proteomes" id="UP000229884"/>
    </source>
</evidence>
<evidence type="ECO:0000313" key="3">
    <source>
        <dbReference type="EMBL" id="PJI27881.1"/>
    </source>
</evidence>
<sequence length="762" mass="89040">MSKKIKIDILCSNIAPLENLQYSYSANCLKTAIFANNGSGKTFISRLFRLMENNTSIYLDDKGNSPTDSLLRFNSTKGLFSFKITASDDTVKEDFSLALQQKQIPTIPQTSYIYHTFNQDYVDENIRALGFEKDSEIQGYILGKSHIDLASDKARLQDIDDKGKELRVKLQDIIKTFLDKNINVIRDIKRLQEYKQYLSIDTILDSSTKCSKVEVDKNLSDNIDDYNKIKSTPDNLIDIKSIDTTESDFLPTLTNIIENLGKVFSISSFAEDFKQKVKNRQDFIELGLRYKEEENGVCPFCGQKFEKESLTLIDKYTHYLSDEEAKAIKQFQVYKNNIEEEKKRLKGLQVQSIKAINFFDEYKQKYIPSFEKENLQEIEIKFLEEDLDNLSEHLKKKIENLSAKVNLGTEFISQIAEHYSQLEKIIKDNNKKIGEINARKNKIGEESKSIRRKICKSAYNKLLDETSKDLDTLFSLREAYKKLNIEIQKKEESEKISKKKRVYETIKKVLDYFFAGKYSLDEDSFRLIFEKRSLEEGQVKRVLSEGEKNIVAFAYYLGDLHLRIQREEDYNKLFFIIDDPISSMDFTYVYTLCGVIRDLRQIINRIQYEKFIIFTHNNDFMRILCSNNIVATKLLLSRGNLIAFNENFTVPYINHLVDVYRIARKRQLYSHTTANSIRHIIETLAKFQNIEVSEESISEYIKENIPNDKKSYTFINDLSHGGWRSEQEPMTNEDYQEVCEAIIKHIEKKFPKQIKYCEKCCS</sequence>
<dbReference type="InterPro" id="IPR027417">
    <property type="entry name" value="P-loop_NTPase"/>
</dbReference>
<feature type="domain" description="Protein CR006 P-loop" evidence="2">
    <location>
        <begin position="33"/>
        <end position="743"/>
    </location>
</feature>
<dbReference type="AlphaFoldDB" id="A0A2M8TVB0"/>
<dbReference type="SUPFAM" id="SSF52540">
    <property type="entry name" value="P-loop containing nucleoside triphosphate hydrolases"/>
    <property type="match status" value="1"/>
</dbReference>
<gene>
    <name evidence="3" type="ORF">CTM58_07265</name>
</gene>
<feature type="coiled-coil region" evidence="1">
    <location>
        <begin position="331"/>
        <end position="404"/>
    </location>
</feature>
<proteinExistence type="predicted"/>
<protein>
    <recommendedName>
        <fullName evidence="2">Protein CR006 P-loop domain-containing protein</fullName>
    </recommendedName>
</protein>
<name>A0A2M8TVB0_PREIN</name>
<evidence type="ECO:0000259" key="2">
    <source>
        <dbReference type="Pfam" id="PF13166"/>
    </source>
</evidence>
<organism evidence="3 4">
    <name type="scientific">Prevotella intermedia</name>
    <dbReference type="NCBI Taxonomy" id="28131"/>
    <lineage>
        <taxon>Bacteria</taxon>
        <taxon>Pseudomonadati</taxon>
        <taxon>Bacteroidota</taxon>
        <taxon>Bacteroidia</taxon>
        <taxon>Bacteroidales</taxon>
        <taxon>Prevotellaceae</taxon>
        <taxon>Prevotella</taxon>
    </lineage>
</organism>
<evidence type="ECO:0000256" key="1">
    <source>
        <dbReference type="SAM" id="Coils"/>
    </source>
</evidence>
<reference evidence="3 4" key="1">
    <citation type="submission" date="2017-11" db="EMBL/GenBank/DDBJ databases">
        <title>Genome sequencing of Prevotella intermedia KCOM 2832.</title>
        <authorList>
            <person name="Kook J.-K."/>
            <person name="Park S.-N."/>
            <person name="Lim Y.K."/>
        </authorList>
    </citation>
    <scope>NUCLEOTIDE SEQUENCE [LARGE SCALE GENOMIC DNA]</scope>
    <source>
        <strain evidence="3 4">KCOM 2832</strain>
    </source>
</reference>
<dbReference type="InterPro" id="IPR026866">
    <property type="entry name" value="CR006_AAA"/>
</dbReference>
<keyword evidence="1" id="KW-0175">Coiled coil</keyword>
<dbReference type="RefSeq" id="WP_100370768.1">
    <property type="nucleotide sequence ID" value="NZ_PENG01000001.1"/>
</dbReference>
<dbReference type="EMBL" id="PENG01000001">
    <property type="protein sequence ID" value="PJI27881.1"/>
    <property type="molecule type" value="Genomic_DNA"/>
</dbReference>
<accession>A0A2M8TVB0</accession>